<organism evidence="2 3">
    <name type="scientific">Grifola frondosa</name>
    <name type="common">Maitake</name>
    <name type="synonym">Polyporus frondosus</name>
    <dbReference type="NCBI Taxonomy" id="5627"/>
    <lineage>
        <taxon>Eukaryota</taxon>
        <taxon>Fungi</taxon>
        <taxon>Dikarya</taxon>
        <taxon>Basidiomycota</taxon>
        <taxon>Agaricomycotina</taxon>
        <taxon>Agaricomycetes</taxon>
        <taxon>Polyporales</taxon>
        <taxon>Grifolaceae</taxon>
        <taxon>Grifola</taxon>
    </lineage>
</organism>
<protein>
    <submittedName>
        <fullName evidence="2">Uncharacterized protein</fullName>
    </submittedName>
</protein>
<dbReference type="OMA" id="LSAMCAD"/>
<dbReference type="OrthoDB" id="2646484at2759"/>
<accession>A0A1C7MBR5</accession>
<feature type="region of interest" description="Disordered" evidence="1">
    <location>
        <begin position="420"/>
        <end position="442"/>
    </location>
</feature>
<reference evidence="2 3" key="1">
    <citation type="submission" date="2016-03" db="EMBL/GenBank/DDBJ databases">
        <title>Whole genome sequencing of Grifola frondosa 9006-11.</title>
        <authorList>
            <person name="Min B."/>
            <person name="Park H."/>
            <person name="Kim J.-G."/>
            <person name="Cho H."/>
            <person name="Oh Y.-L."/>
            <person name="Kong W.-S."/>
            <person name="Choi I.-G."/>
        </authorList>
    </citation>
    <scope>NUCLEOTIDE SEQUENCE [LARGE SCALE GENOMIC DNA]</scope>
    <source>
        <strain evidence="2 3">9006-11</strain>
    </source>
</reference>
<evidence type="ECO:0000256" key="1">
    <source>
        <dbReference type="SAM" id="MobiDB-lite"/>
    </source>
</evidence>
<feature type="compositionally biased region" description="Polar residues" evidence="1">
    <location>
        <begin position="595"/>
        <end position="608"/>
    </location>
</feature>
<dbReference type="Proteomes" id="UP000092993">
    <property type="component" value="Unassembled WGS sequence"/>
</dbReference>
<evidence type="ECO:0000313" key="2">
    <source>
        <dbReference type="EMBL" id="OBZ74057.1"/>
    </source>
</evidence>
<evidence type="ECO:0000313" key="3">
    <source>
        <dbReference type="Proteomes" id="UP000092993"/>
    </source>
</evidence>
<dbReference type="EMBL" id="LUGG01000006">
    <property type="protein sequence ID" value="OBZ74057.1"/>
    <property type="molecule type" value="Genomic_DNA"/>
</dbReference>
<feature type="compositionally biased region" description="Polar residues" evidence="1">
    <location>
        <begin position="422"/>
        <end position="433"/>
    </location>
</feature>
<feature type="compositionally biased region" description="Polar residues" evidence="1">
    <location>
        <begin position="616"/>
        <end position="626"/>
    </location>
</feature>
<dbReference type="AlphaFoldDB" id="A0A1C7MBR5"/>
<feature type="region of interest" description="Disordered" evidence="1">
    <location>
        <begin position="592"/>
        <end position="656"/>
    </location>
</feature>
<comment type="caution">
    <text evidence="2">The sequence shown here is derived from an EMBL/GenBank/DDBJ whole genome shotgun (WGS) entry which is preliminary data.</text>
</comment>
<proteinExistence type="predicted"/>
<feature type="region of interest" description="Disordered" evidence="1">
    <location>
        <begin position="493"/>
        <end position="512"/>
    </location>
</feature>
<sequence>MVYYPARFHLYLAAVRHDVSRVERSMVNLNKHYASLNTNSSATLDIKDILAANPCDSILSSLLTVSSTLDSIHSFEDVPCFPTGHRPKLYRHRTTAPVLVPTARPGSGGTCTSEDSEATIAAPTEPRLKAMIMETICVDKWAASTHSSPGEPPPLEEIISPDAQKIAPPWIPDGSIFPPEAFQAIFRNRRVDGSNLPSKHFLSMTRFGRNPVGGFSTVSEEDTLDPRITGLRVPDEVAMLTVVVPTITISNSTAVLPFSLESSQNLAHVPLAVRRGQKVPTTLLLKTKEPEADVGDDPYPGIPTPFLGSPSSYSPTFEFAKSPSTFSMGLDAMCANLMSKCPELRPEGPSTPPAEPEGRWATVPCAQYSADSDDEWAFAKELLDQYGASAGLCAELSPPVSPPGDLPYAADPANTADVDSLSWETTPSSSNQMGKYEEMSPASLKQLRRKTVIIETSERILPLPTVDPSSPIYGQFDKPVPFETPVDDSFSPATCLQSTPPHSRPSSSASLKPVRGILKEKKSVRFSTVPSLHEYPVVQHELSPRVFETSPKRVMQRSPLRQSYSADTAHTASNAHVANNTPKHPAARALMRNPKTPSIAQTPTALSTDQRRTPLRSINTRQSLPTDHSAGTPVPMVPKGARKSVSKADGVRRGAC</sequence>
<name>A0A1C7MBR5_GRIFR</name>
<feature type="compositionally biased region" description="Polar residues" evidence="1">
    <location>
        <begin position="493"/>
        <end position="510"/>
    </location>
</feature>
<keyword evidence="3" id="KW-1185">Reference proteome</keyword>
<gene>
    <name evidence="2" type="ORF">A0H81_06168</name>
</gene>